<dbReference type="Pfam" id="PF06985">
    <property type="entry name" value="HET"/>
    <property type="match status" value="1"/>
</dbReference>
<proteinExistence type="predicted"/>
<evidence type="ECO:0000259" key="2">
    <source>
        <dbReference type="Pfam" id="PF06985"/>
    </source>
</evidence>
<keyword evidence="4" id="KW-1185">Reference proteome</keyword>
<evidence type="ECO:0000256" key="1">
    <source>
        <dbReference type="SAM" id="MobiDB-lite"/>
    </source>
</evidence>
<dbReference type="InParanoid" id="A0A2H3DG74"/>
<dbReference type="EMBL" id="KZ293675">
    <property type="protein sequence ID" value="PBK88087.1"/>
    <property type="molecule type" value="Genomic_DNA"/>
</dbReference>
<feature type="region of interest" description="Disordered" evidence="1">
    <location>
        <begin position="1"/>
        <end position="96"/>
    </location>
</feature>
<gene>
    <name evidence="3" type="ORF">ARMGADRAFT_441858</name>
</gene>
<dbReference type="PANTHER" id="PTHR24148:SF64">
    <property type="entry name" value="HETEROKARYON INCOMPATIBILITY DOMAIN-CONTAINING PROTEIN"/>
    <property type="match status" value="1"/>
</dbReference>
<dbReference type="Proteomes" id="UP000217790">
    <property type="component" value="Unassembled WGS sequence"/>
</dbReference>
<sequence>MKAPRHDVTSGSDQNTNIPPPSESQEAILRQNSTAEDGGPISEALPGSLSDLRRESSSKSSISSSPAGPVDEQSSGDPSDDSDTSSESEYKPDIALPEVTISACTETGQAELSIIVPFQRSYTGRKPIISSSLANTPCATLGIEGILDQLNVTLGTSHTLDTPSLLSLLNKCIEKNNDFGTAYGRLRQVWNTDDPGTIQDKLRRRQEEDRESRRKALIGNRIVNPSLPPRRVWDLYSNRVVPWWAARKWPRPISHTWVDEKDRIDVWTPTNGYEWPVPIPKDASLDLIRIEMLNLGAEYVWLDVLCLRQKDGPGEDMRVEEWKLDVPTVGCVFAGFGWVVIYLSGLGRPLTLNADDLDSNRSWFRRAWTLQELGHEWVIAGDTPDGPVHAQQIDEDGDYVTELLTRFHQQLKSLRDRRPGTVDHARVQRLENREVTIRASVETSIPASSIKIPLQRDYRGTKPVIESSLANTSYNSVDEVLRQLNATLETSYEMTSSLSRLLQSWIDEGYDFGTAYGRIRPRWNATTLWSINENLRILEKEDQKMRKDAVIDGRTVKAQTPPRRVWDLYSNRVVPQWAILDNTVLWAISHAWVERPEDVETRINGREWPVPIPKGACLDRIRIELLNLGAEYVWVDVLCLRQKDEKGEAQRQMEWLLDVPTIGYVYRRATTVVYYFSGLGMALSNTAGDVGNKRCWFRRAWTLQEINRHRIYAGATDDYLIYDQAAGGKDGDSFRNELLSLGKLTLEDNNFFKWCRHMQNRNAVHPRDKYESV</sequence>
<evidence type="ECO:0000313" key="4">
    <source>
        <dbReference type="Proteomes" id="UP000217790"/>
    </source>
</evidence>
<dbReference type="InterPro" id="IPR052895">
    <property type="entry name" value="HetReg/Transcr_Mod"/>
</dbReference>
<feature type="compositionally biased region" description="Low complexity" evidence="1">
    <location>
        <begin position="58"/>
        <end position="77"/>
    </location>
</feature>
<protein>
    <recommendedName>
        <fullName evidence="2">Heterokaryon incompatibility domain-containing protein</fullName>
    </recommendedName>
</protein>
<dbReference type="InterPro" id="IPR010730">
    <property type="entry name" value="HET"/>
</dbReference>
<dbReference type="OrthoDB" id="2958217at2759"/>
<dbReference type="AlphaFoldDB" id="A0A2H3DG74"/>
<dbReference type="STRING" id="47427.A0A2H3DG74"/>
<dbReference type="PANTHER" id="PTHR24148">
    <property type="entry name" value="ANKYRIN REPEAT DOMAIN-CONTAINING PROTEIN 39 HOMOLOG-RELATED"/>
    <property type="match status" value="1"/>
</dbReference>
<name>A0A2H3DG74_ARMGA</name>
<reference evidence="4" key="1">
    <citation type="journal article" date="2017" name="Nat. Ecol. Evol.">
        <title>Genome expansion and lineage-specific genetic innovations in the forest pathogenic fungi Armillaria.</title>
        <authorList>
            <person name="Sipos G."/>
            <person name="Prasanna A.N."/>
            <person name="Walter M.C."/>
            <person name="O'Connor E."/>
            <person name="Balint B."/>
            <person name="Krizsan K."/>
            <person name="Kiss B."/>
            <person name="Hess J."/>
            <person name="Varga T."/>
            <person name="Slot J."/>
            <person name="Riley R."/>
            <person name="Boka B."/>
            <person name="Rigling D."/>
            <person name="Barry K."/>
            <person name="Lee J."/>
            <person name="Mihaltcheva S."/>
            <person name="LaButti K."/>
            <person name="Lipzen A."/>
            <person name="Waldron R."/>
            <person name="Moloney N.M."/>
            <person name="Sperisen C."/>
            <person name="Kredics L."/>
            <person name="Vagvoelgyi C."/>
            <person name="Patrignani A."/>
            <person name="Fitzpatrick D."/>
            <person name="Nagy I."/>
            <person name="Doyle S."/>
            <person name="Anderson J.B."/>
            <person name="Grigoriev I.V."/>
            <person name="Gueldener U."/>
            <person name="Muensterkoetter M."/>
            <person name="Nagy L.G."/>
        </authorList>
    </citation>
    <scope>NUCLEOTIDE SEQUENCE [LARGE SCALE GENOMIC DNA]</scope>
    <source>
        <strain evidence="4">Ar21-2</strain>
    </source>
</reference>
<organism evidence="3 4">
    <name type="scientific">Armillaria gallica</name>
    <name type="common">Bulbous honey fungus</name>
    <name type="synonym">Armillaria bulbosa</name>
    <dbReference type="NCBI Taxonomy" id="47427"/>
    <lineage>
        <taxon>Eukaryota</taxon>
        <taxon>Fungi</taxon>
        <taxon>Dikarya</taxon>
        <taxon>Basidiomycota</taxon>
        <taxon>Agaricomycotina</taxon>
        <taxon>Agaricomycetes</taxon>
        <taxon>Agaricomycetidae</taxon>
        <taxon>Agaricales</taxon>
        <taxon>Marasmiineae</taxon>
        <taxon>Physalacriaceae</taxon>
        <taxon>Armillaria</taxon>
    </lineage>
</organism>
<feature type="domain" description="Heterokaryon incompatibility" evidence="2">
    <location>
        <begin position="587"/>
        <end position="677"/>
    </location>
</feature>
<accession>A0A2H3DG74</accession>
<evidence type="ECO:0000313" key="3">
    <source>
        <dbReference type="EMBL" id="PBK88087.1"/>
    </source>
</evidence>